<comment type="similarity">
    <text evidence="2">Belongs to the UPF0324 family.</text>
</comment>
<feature type="transmembrane region" description="Helical" evidence="7">
    <location>
        <begin position="108"/>
        <end position="129"/>
    </location>
</feature>
<dbReference type="Proteomes" id="UP000811899">
    <property type="component" value="Unassembled WGS sequence"/>
</dbReference>
<dbReference type="PANTHER" id="PTHR30106">
    <property type="entry name" value="INNER MEMBRANE PROTEIN YEIH-RELATED"/>
    <property type="match status" value="1"/>
</dbReference>
<protein>
    <submittedName>
        <fullName evidence="8">Sulfate exporter family transporter</fullName>
    </submittedName>
</protein>
<evidence type="ECO:0000256" key="5">
    <source>
        <dbReference type="ARBA" id="ARBA00022989"/>
    </source>
</evidence>
<dbReference type="Pfam" id="PF03601">
    <property type="entry name" value="Cons_hypoth698"/>
    <property type="match status" value="1"/>
</dbReference>
<evidence type="ECO:0000256" key="4">
    <source>
        <dbReference type="ARBA" id="ARBA00022692"/>
    </source>
</evidence>
<keyword evidence="4 7" id="KW-0812">Transmembrane</keyword>
<keyword evidence="5 7" id="KW-1133">Transmembrane helix</keyword>
<evidence type="ECO:0000256" key="6">
    <source>
        <dbReference type="ARBA" id="ARBA00023136"/>
    </source>
</evidence>
<feature type="transmembrane region" description="Helical" evidence="7">
    <location>
        <begin position="290"/>
        <end position="309"/>
    </location>
</feature>
<keyword evidence="9" id="KW-1185">Reference proteome</keyword>
<evidence type="ECO:0000256" key="1">
    <source>
        <dbReference type="ARBA" id="ARBA00004651"/>
    </source>
</evidence>
<feature type="transmembrane region" description="Helical" evidence="7">
    <location>
        <begin position="202"/>
        <end position="218"/>
    </location>
</feature>
<sequence>MSPITMKRLAFLLLATACALPQVGTAAALLAGIAFSLAFANPWPAESSAWSRKLLQISVVGLGFGLSLPEIWQVGKSSIGYTIIGILLTILIGSLLGRVLGVRNNTSLLVSFGTAICGGSAIAAMAPVLKAESEDTAVSLATVFMLNSVALLAFPPVGSFFGISQHAFGLWAGLAIHDTSSVVGAAAAYGPAALATATTVKLARALWITPCVMVAAVMKKTSQKGVVPLFIIGFLVAATIRSLVPSLNAIWGDLAAIARQLLVVTLFLIGSGLSRGVLRKVGLRPLLQGCALWLLVSSVTLLAVIRGWIA</sequence>
<evidence type="ECO:0000256" key="7">
    <source>
        <dbReference type="SAM" id="Phobius"/>
    </source>
</evidence>
<feature type="transmembrane region" description="Helical" evidence="7">
    <location>
        <begin position="225"/>
        <end position="244"/>
    </location>
</feature>
<evidence type="ECO:0000256" key="3">
    <source>
        <dbReference type="ARBA" id="ARBA00022475"/>
    </source>
</evidence>
<comment type="subcellular location">
    <subcellularLocation>
        <location evidence="1">Cell membrane</location>
        <topology evidence="1">Multi-pass membrane protein</topology>
    </subcellularLocation>
</comment>
<feature type="transmembrane region" description="Helical" evidence="7">
    <location>
        <begin position="256"/>
        <end position="278"/>
    </location>
</feature>
<evidence type="ECO:0000313" key="9">
    <source>
        <dbReference type="Proteomes" id="UP000811899"/>
    </source>
</evidence>
<dbReference type="GO" id="GO:0005886">
    <property type="term" value="C:plasma membrane"/>
    <property type="evidence" value="ECO:0007669"/>
    <property type="project" value="UniProtKB-SubCell"/>
</dbReference>
<reference evidence="8 9" key="1">
    <citation type="submission" date="2021-05" db="EMBL/GenBank/DDBJ databases">
        <title>The draft genome of Geobacter pelophilus DSM 12255.</title>
        <authorList>
            <person name="Xu Z."/>
            <person name="Masuda Y."/>
            <person name="Itoh H."/>
            <person name="Senoo K."/>
        </authorList>
    </citation>
    <scope>NUCLEOTIDE SEQUENCE [LARGE SCALE GENOMIC DNA]</scope>
    <source>
        <strain evidence="8 9">DSM 12255</strain>
    </source>
</reference>
<dbReference type="EMBL" id="JAHCVJ010000001">
    <property type="protein sequence ID" value="MBT0663643.1"/>
    <property type="molecule type" value="Genomic_DNA"/>
</dbReference>
<evidence type="ECO:0000313" key="8">
    <source>
        <dbReference type="EMBL" id="MBT0663643.1"/>
    </source>
</evidence>
<organism evidence="8 9">
    <name type="scientific">Geoanaerobacter pelophilus</name>
    <dbReference type="NCBI Taxonomy" id="60036"/>
    <lineage>
        <taxon>Bacteria</taxon>
        <taxon>Pseudomonadati</taxon>
        <taxon>Thermodesulfobacteriota</taxon>
        <taxon>Desulfuromonadia</taxon>
        <taxon>Geobacterales</taxon>
        <taxon>Geobacteraceae</taxon>
        <taxon>Geoanaerobacter</taxon>
    </lineage>
</organism>
<name>A0AAW4KYK3_9BACT</name>
<dbReference type="AlphaFoldDB" id="A0AAW4KYK3"/>
<keyword evidence="6 7" id="KW-0472">Membrane</keyword>
<keyword evidence="3" id="KW-1003">Cell membrane</keyword>
<dbReference type="InterPro" id="IPR018383">
    <property type="entry name" value="UPF0324_pro"/>
</dbReference>
<accession>A0AAW4KYK3</accession>
<dbReference type="PANTHER" id="PTHR30106:SF1">
    <property type="entry name" value="UPF0324 MEMBRANE PROTEIN FN0533"/>
    <property type="match status" value="1"/>
</dbReference>
<evidence type="ECO:0000256" key="2">
    <source>
        <dbReference type="ARBA" id="ARBA00007977"/>
    </source>
</evidence>
<comment type="caution">
    <text evidence="8">The sequence shown here is derived from an EMBL/GenBank/DDBJ whole genome shotgun (WGS) entry which is preliminary data.</text>
</comment>
<gene>
    <name evidence="8" type="ORF">KI809_04935</name>
</gene>
<feature type="transmembrane region" description="Helical" evidence="7">
    <location>
        <begin position="79"/>
        <end position="96"/>
    </location>
</feature>
<feature type="transmembrane region" description="Helical" evidence="7">
    <location>
        <begin position="136"/>
        <end position="154"/>
    </location>
</feature>
<proteinExistence type="inferred from homology"/>